<dbReference type="GO" id="GO:0005886">
    <property type="term" value="C:plasma membrane"/>
    <property type="evidence" value="ECO:0007669"/>
    <property type="project" value="TreeGrafter"/>
</dbReference>
<dbReference type="Proteomes" id="UP000235861">
    <property type="component" value="Unassembled WGS sequence"/>
</dbReference>
<gene>
    <name evidence="2" type="ORF">CUC53_15210</name>
</gene>
<comment type="caution">
    <text evidence="2">The sequence shown here is derived from an EMBL/GenBank/DDBJ whole genome shotgun (WGS) entry which is preliminary data.</text>
</comment>
<dbReference type="RefSeq" id="WP_100294931.1">
    <property type="nucleotide sequence ID" value="NZ_PGGC01000149.1"/>
</dbReference>
<proteinExistence type="predicted"/>
<accession>A0A2H9U1X1</accession>
<reference evidence="2 3" key="1">
    <citation type="submission" date="2017-11" db="EMBL/GenBank/DDBJ databases">
        <title>Draft genome sequence of environmental isolate Aeromonas cavernicola sp. nov. MDC 2508.</title>
        <authorList>
            <person name="Colston S.M."/>
            <person name="Navarro A."/>
            <person name="Martinez-Murcia A.J."/>
            <person name="Graf J."/>
        </authorList>
    </citation>
    <scope>NUCLEOTIDE SEQUENCE [LARGE SCALE GENOMIC DNA]</scope>
    <source>
        <strain evidence="2 3">MDC 2508</strain>
    </source>
</reference>
<protein>
    <submittedName>
        <fullName evidence="2">Invasion protein</fullName>
    </submittedName>
</protein>
<dbReference type="EMBL" id="PGGC01000149">
    <property type="protein sequence ID" value="PJG57948.1"/>
    <property type="molecule type" value="Genomic_DNA"/>
</dbReference>
<name>A0A2H9U1X1_9GAMM</name>
<feature type="transmembrane region" description="Helical" evidence="1">
    <location>
        <begin position="102"/>
        <end position="121"/>
    </location>
</feature>
<evidence type="ECO:0000256" key="1">
    <source>
        <dbReference type="SAM" id="Phobius"/>
    </source>
</evidence>
<dbReference type="Pfam" id="PF04247">
    <property type="entry name" value="SirB"/>
    <property type="match status" value="1"/>
</dbReference>
<keyword evidence="1" id="KW-0812">Transmembrane</keyword>
<keyword evidence="3" id="KW-1185">Reference proteome</keyword>
<evidence type="ECO:0000313" key="3">
    <source>
        <dbReference type="Proteomes" id="UP000235861"/>
    </source>
</evidence>
<dbReference type="OrthoDB" id="5588650at2"/>
<feature type="transmembrane region" description="Helical" evidence="1">
    <location>
        <begin position="6"/>
        <end position="26"/>
    </location>
</feature>
<sequence>MELNSYLMLKHLHLTLIAGALVLFMLRFYDGQTGVHRVRVQHTSDLFNGLVVLTGVLLCIMLDLNPFNNGVPWLSEKLSGVLALVFLAAMALGLAKSALLRWCCFLGALGWIYFIAKLALLKQASVFG</sequence>
<dbReference type="AlphaFoldDB" id="A0A2H9U1X1"/>
<feature type="transmembrane region" description="Helical" evidence="1">
    <location>
        <begin position="46"/>
        <end position="66"/>
    </location>
</feature>
<dbReference type="InterPro" id="IPR007360">
    <property type="entry name" value="SirB"/>
</dbReference>
<organism evidence="2 3">
    <name type="scientific">Aeromonas cavernicola</name>
    <dbReference type="NCBI Taxonomy" id="1006623"/>
    <lineage>
        <taxon>Bacteria</taxon>
        <taxon>Pseudomonadati</taxon>
        <taxon>Pseudomonadota</taxon>
        <taxon>Gammaproteobacteria</taxon>
        <taxon>Aeromonadales</taxon>
        <taxon>Aeromonadaceae</taxon>
        <taxon>Aeromonas</taxon>
    </lineage>
</organism>
<keyword evidence="1" id="KW-0472">Membrane</keyword>
<dbReference type="PANTHER" id="PTHR39594:SF1">
    <property type="entry name" value="PROTEIN YCHQ"/>
    <property type="match status" value="1"/>
</dbReference>
<evidence type="ECO:0000313" key="2">
    <source>
        <dbReference type="EMBL" id="PJG57948.1"/>
    </source>
</evidence>
<dbReference type="PANTHER" id="PTHR39594">
    <property type="entry name" value="PROTEIN YCHQ"/>
    <property type="match status" value="1"/>
</dbReference>
<feature type="transmembrane region" description="Helical" evidence="1">
    <location>
        <begin position="78"/>
        <end position="95"/>
    </location>
</feature>
<keyword evidence="1" id="KW-1133">Transmembrane helix</keyword>